<dbReference type="PANTHER" id="PTHR14207:SF0">
    <property type="entry name" value="3-BETA-HYDROXYSTEROID-DELTA(8),DELTA(7)-ISOMERASE"/>
    <property type="match status" value="1"/>
</dbReference>
<dbReference type="GO" id="GO:0016020">
    <property type="term" value="C:membrane"/>
    <property type="evidence" value="ECO:0007669"/>
    <property type="project" value="UniProtKB-SubCell"/>
</dbReference>
<evidence type="ECO:0000256" key="6">
    <source>
        <dbReference type="ARBA" id="ARBA00022989"/>
    </source>
</evidence>
<evidence type="ECO:0000256" key="9">
    <source>
        <dbReference type="ARBA" id="ARBA00023136"/>
    </source>
</evidence>
<proteinExistence type="inferred from homology"/>
<evidence type="ECO:0000256" key="11">
    <source>
        <dbReference type="ARBA" id="ARBA00023221"/>
    </source>
</evidence>
<evidence type="ECO:0000256" key="14">
    <source>
        <dbReference type="SAM" id="Phobius"/>
    </source>
</evidence>
<dbReference type="GO" id="GO:0005783">
    <property type="term" value="C:endoplasmic reticulum"/>
    <property type="evidence" value="ECO:0007669"/>
    <property type="project" value="TreeGrafter"/>
</dbReference>
<evidence type="ECO:0000256" key="12">
    <source>
        <dbReference type="ARBA" id="ARBA00023235"/>
    </source>
</evidence>
<keyword evidence="17" id="KW-1185">Reference proteome</keyword>
<feature type="domain" description="EXPERA" evidence="15">
    <location>
        <begin position="1"/>
        <end position="101"/>
    </location>
</feature>
<evidence type="ECO:0000313" key="16">
    <source>
        <dbReference type="EMBL" id="KAI3961545.1"/>
    </source>
</evidence>
<keyword evidence="3" id="KW-0444">Lipid biosynthesis</keyword>
<organism evidence="16 17">
    <name type="scientific">Papaver atlanticum</name>
    <dbReference type="NCBI Taxonomy" id="357466"/>
    <lineage>
        <taxon>Eukaryota</taxon>
        <taxon>Viridiplantae</taxon>
        <taxon>Streptophyta</taxon>
        <taxon>Embryophyta</taxon>
        <taxon>Tracheophyta</taxon>
        <taxon>Spermatophyta</taxon>
        <taxon>Magnoliopsida</taxon>
        <taxon>Ranunculales</taxon>
        <taxon>Papaveraceae</taxon>
        <taxon>Papaveroideae</taxon>
        <taxon>Papaver</taxon>
    </lineage>
</organism>
<gene>
    <name evidence="16" type="ORF">MKW98_021641</name>
</gene>
<feature type="transmembrane region" description="Helical" evidence="14">
    <location>
        <begin position="48"/>
        <end position="70"/>
    </location>
</feature>
<dbReference type="Proteomes" id="UP001202328">
    <property type="component" value="Unassembled WGS sequence"/>
</dbReference>
<keyword evidence="8" id="KW-0443">Lipid metabolism</keyword>
<keyword evidence="6 13" id="KW-1133">Transmembrane helix</keyword>
<feature type="transmembrane region" description="Helical" evidence="14">
    <location>
        <begin position="82"/>
        <end position="102"/>
    </location>
</feature>
<dbReference type="PANTHER" id="PTHR14207">
    <property type="entry name" value="STEROL ISOMERASE"/>
    <property type="match status" value="1"/>
</dbReference>
<feature type="non-terminal residue" evidence="16">
    <location>
        <position position="1"/>
    </location>
</feature>
<comment type="subcellular location">
    <subcellularLocation>
        <location evidence="1">Membrane</location>
        <topology evidence="1">Multi-pass membrane protein</topology>
    </subcellularLocation>
</comment>
<dbReference type="AlphaFoldDB" id="A0AAD4TKW0"/>
<dbReference type="GO" id="GO:0000247">
    <property type="term" value="F:C-8 sterol isomerase activity"/>
    <property type="evidence" value="ECO:0007669"/>
    <property type="project" value="TreeGrafter"/>
</dbReference>
<evidence type="ECO:0000256" key="4">
    <source>
        <dbReference type="ARBA" id="ARBA00022692"/>
    </source>
</evidence>
<evidence type="ECO:0000259" key="15">
    <source>
        <dbReference type="PROSITE" id="PS51751"/>
    </source>
</evidence>
<evidence type="ECO:0000256" key="7">
    <source>
        <dbReference type="ARBA" id="ARBA00023011"/>
    </source>
</evidence>
<name>A0AAD4TKW0_9MAGN</name>
<keyword evidence="11" id="KW-0753">Steroid metabolism</keyword>
<evidence type="ECO:0000256" key="5">
    <source>
        <dbReference type="ARBA" id="ARBA00022955"/>
    </source>
</evidence>
<keyword evidence="4 13" id="KW-0812">Transmembrane</keyword>
<dbReference type="InterPro" id="IPR007905">
    <property type="entry name" value="EBP"/>
</dbReference>
<evidence type="ECO:0000256" key="8">
    <source>
        <dbReference type="ARBA" id="ARBA00023098"/>
    </source>
</evidence>
<keyword evidence="5" id="KW-0752">Steroid biosynthesis</keyword>
<dbReference type="GO" id="GO:0004769">
    <property type="term" value="F:steroid Delta-isomerase activity"/>
    <property type="evidence" value="ECO:0007669"/>
    <property type="project" value="TreeGrafter"/>
</dbReference>
<evidence type="ECO:0000256" key="3">
    <source>
        <dbReference type="ARBA" id="ARBA00022516"/>
    </source>
</evidence>
<keyword evidence="10" id="KW-1207">Sterol metabolism</keyword>
<dbReference type="GO" id="GO:0047750">
    <property type="term" value="F:cholestenol delta-isomerase activity"/>
    <property type="evidence" value="ECO:0007669"/>
    <property type="project" value="InterPro"/>
</dbReference>
<evidence type="ECO:0000313" key="17">
    <source>
        <dbReference type="Proteomes" id="UP001202328"/>
    </source>
</evidence>
<evidence type="ECO:0000256" key="1">
    <source>
        <dbReference type="ARBA" id="ARBA00004141"/>
    </source>
</evidence>
<dbReference type="PROSITE" id="PS51751">
    <property type="entry name" value="EXPERA"/>
    <property type="match status" value="1"/>
</dbReference>
<protein>
    <recommendedName>
        <fullName evidence="15">EXPERA domain-containing protein</fullName>
    </recommendedName>
</protein>
<accession>A0AAD4TKW0</accession>
<dbReference type="GO" id="GO:0016126">
    <property type="term" value="P:sterol biosynthetic process"/>
    <property type="evidence" value="ECO:0007669"/>
    <property type="project" value="UniProtKB-KW"/>
</dbReference>
<keyword evidence="12" id="KW-0413">Isomerase</keyword>
<evidence type="ECO:0000256" key="13">
    <source>
        <dbReference type="PROSITE-ProRule" id="PRU01087"/>
    </source>
</evidence>
<reference evidence="16" key="1">
    <citation type="submission" date="2022-04" db="EMBL/GenBank/DDBJ databases">
        <title>A functionally conserved STORR gene fusion in Papaver species that diverged 16.8 million years ago.</title>
        <authorList>
            <person name="Catania T."/>
        </authorList>
    </citation>
    <scope>NUCLEOTIDE SEQUENCE</scope>
    <source>
        <strain evidence="16">S-188037</strain>
    </source>
</reference>
<sequence length="127" mass="14359">KEYSKGDSRYAARDAGVVTIEGITAVFEGPTSLLAVYAIAKRKSYSDLLQISISLGQIYGTVAYYVMSFLQGDNFSCSKFYYYWYYVLANSFWLWIPTLIIIRSWKKICSAVASHPQAPTHKKNKTG</sequence>
<evidence type="ECO:0000256" key="10">
    <source>
        <dbReference type="ARBA" id="ARBA00023166"/>
    </source>
</evidence>
<comment type="similarity">
    <text evidence="2">Belongs to the EBP family.</text>
</comment>
<comment type="caution">
    <text evidence="16">The sequence shown here is derived from an EMBL/GenBank/DDBJ whole genome shotgun (WGS) entry which is preliminary data.</text>
</comment>
<dbReference type="Pfam" id="PF05241">
    <property type="entry name" value="EBP"/>
    <property type="match status" value="1"/>
</dbReference>
<keyword evidence="7" id="KW-0756">Sterol biosynthesis</keyword>
<evidence type="ECO:0000256" key="2">
    <source>
        <dbReference type="ARBA" id="ARBA00008337"/>
    </source>
</evidence>
<dbReference type="EMBL" id="JAJJMB010000673">
    <property type="protein sequence ID" value="KAI3961545.1"/>
    <property type="molecule type" value="Genomic_DNA"/>
</dbReference>
<keyword evidence="9 13" id="KW-0472">Membrane</keyword>
<dbReference type="InterPro" id="IPR033118">
    <property type="entry name" value="EXPERA"/>
</dbReference>